<evidence type="ECO:0000256" key="1">
    <source>
        <dbReference type="ARBA" id="ARBA00009817"/>
    </source>
</evidence>
<evidence type="ECO:0000313" key="3">
    <source>
        <dbReference type="Ensembl" id="ENSPNYP00000031867.1"/>
    </source>
</evidence>
<sequence>VHQESVIMAQVMFALFALFLVSVCTGQDFCVGKCPHYKVLEFEVRLYDTSTWITTKIDSSQSSDVLAANSRLKDYAKKQTEAGIRGTESASVDIWPALVKVTDGKGGPKFALSWFIPPGTTTPENSDPLVQLESKPEATVYVRVFGGAPSIQSGQENAKKLREALITAGKTFDHDTYNGAGYESFFSLTHHNEIWIYAA</sequence>
<dbReference type="Pfam" id="PF04832">
    <property type="entry name" value="SOUL"/>
    <property type="match status" value="1"/>
</dbReference>
<dbReference type="STRING" id="303518.ENSPNYP00000031867"/>
<keyword evidence="2" id="KW-0732">Signal</keyword>
<organism evidence="3">
    <name type="scientific">Pundamilia nyererei</name>
    <dbReference type="NCBI Taxonomy" id="303518"/>
    <lineage>
        <taxon>Eukaryota</taxon>
        <taxon>Metazoa</taxon>
        <taxon>Chordata</taxon>
        <taxon>Craniata</taxon>
        <taxon>Vertebrata</taxon>
        <taxon>Euteleostomi</taxon>
        <taxon>Actinopterygii</taxon>
        <taxon>Neopterygii</taxon>
        <taxon>Teleostei</taxon>
        <taxon>Neoteleostei</taxon>
        <taxon>Acanthomorphata</taxon>
        <taxon>Ovalentaria</taxon>
        <taxon>Cichlomorphae</taxon>
        <taxon>Cichliformes</taxon>
        <taxon>Cichlidae</taxon>
        <taxon>African cichlids</taxon>
        <taxon>Pseudocrenilabrinae</taxon>
        <taxon>Haplochromini</taxon>
        <taxon>Pundamilia</taxon>
    </lineage>
</organism>
<accession>A0A3B4H7N0</accession>
<dbReference type="Gene3D" id="3.20.80.10">
    <property type="entry name" value="Regulatory factor, effector binding domain"/>
    <property type="match status" value="1"/>
</dbReference>
<dbReference type="AlphaFoldDB" id="A0A3B4H7N0"/>
<dbReference type="GeneTree" id="ENSGT00940000170402"/>
<name>A0A3B4H7N0_9CICH</name>
<dbReference type="InterPro" id="IPR006917">
    <property type="entry name" value="SOUL_heme-bd"/>
</dbReference>
<dbReference type="GO" id="GO:0020037">
    <property type="term" value="F:heme binding"/>
    <property type="evidence" value="ECO:0007669"/>
    <property type="project" value="TreeGrafter"/>
</dbReference>
<dbReference type="PANTHER" id="PTHR11220">
    <property type="entry name" value="HEME-BINDING PROTEIN-RELATED"/>
    <property type="match status" value="1"/>
</dbReference>
<dbReference type="SUPFAM" id="SSF55136">
    <property type="entry name" value="Probable bacterial effector-binding domain"/>
    <property type="match status" value="1"/>
</dbReference>
<feature type="signal peptide" evidence="2">
    <location>
        <begin position="1"/>
        <end position="26"/>
    </location>
</feature>
<feature type="chain" id="PRO_5017436895" evidence="2">
    <location>
        <begin position="27"/>
        <end position="199"/>
    </location>
</feature>
<reference evidence="3" key="1">
    <citation type="submission" date="2023-09" db="UniProtKB">
        <authorList>
            <consortium name="Ensembl"/>
        </authorList>
    </citation>
    <scope>IDENTIFICATION</scope>
</reference>
<dbReference type="InterPro" id="IPR011256">
    <property type="entry name" value="Reg_factor_effector_dom_sf"/>
</dbReference>
<comment type="similarity">
    <text evidence="1">Belongs to the HEBP family.</text>
</comment>
<evidence type="ECO:0000256" key="2">
    <source>
        <dbReference type="SAM" id="SignalP"/>
    </source>
</evidence>
<dbReference type="PANTHER" id="PTHR11220:SF69">
    <property type="entry name" value="HEME-BINDING PROTEIN 2"/>
    <property type="match status" value="1"/>
</dbReference>
<protein>
    <submittedName>
        <fullName evidence="3">Heme-binding protein 2-like</fullName>
    </submittedName>
</protein>
<dbReference type="GO" id="GO:0005737">
    <property type="term" value="C:cytoplasm"/>
    <property type="evidence" value="ECO:0007669"/>
    <property type="project" value="TreeGrafter"/>
</dbReference>
<proteinExistence type="inferred from homology"/>
<dbReference type="Ensembl" id="ENSPNYT00000032629.1">
    <property type="protein sequence ID" value="ENSPNYP00000031867.1"/>
    <property type="gene ID" value="ENSPNYG00000024042.1"/>
</dbReference>